<evidence type="ECO:0000259" key="2">
    <source>
        <dbReference type="Pfam" id="PF04773"/>
    </source>
</evidence>
<feature type="domain" description="FecR protein" evidence="2">
    <location>
        <begin position="144"/>
        <end position="234"/>
    </location>
</feature>
<accession>A0ABT5JEN6</accession>
<reference evidence="4" key="1">
    <citation type="journal article" date="2023" name="Microbiol Resour">
        <title>Genome Sequences of Rhodoplanes serenus and Two Thermotolerant Strains, Rhodoplanes tepidamans and 'Rhodoplanes cryptolactis,' Further Refine the Genus.</title>
        <authorList>
            <person name="Rayyan A.A."/>
            <person name="Kyndt J.A."/>
        </authorList>
    </citation>
    <scope>NUCLEOTIDE SEQUENCE</scope>
    <source>
        <strain evidence="4">DSM 9987</strain>
    </source>
</reference>
<dbReference type="InterPro" id="IPR006860">
    <property type="entry name" value="FecR"/>
</dbReference>
<dbReference type="Pfam" id="PF04773">
    <property type="entry name" value="FecR"/>
    <property type="match status" value="1"/>
</dbReference>
<dbReference type="InterPro" id="IPR012373">
    <property type="entry name" value="Ferrdict_sens_TM"/>
</dbReference>
<dbReference type="PANTHER" id="PTHR30273">
    <property type="entry name" value="PERIPLASMIC SIGNAL SENSOR AND SIGMA FACTOR ACTIVATOR FECR-RELATED"/>
    <property type="match status" value="1"/>
</dbReference>
<dbReference type="RefSeq" id="WP_272778981.1">
    <property type="nucleotide sequence ID" value="NZ_JAQQLI010000038.1"/>
</dbReference>
<dbReference type="InterPro" id="IPR032623">
    <property type="entry name" value="FecR_N"/>
</dbReference>
<evidence type="ECO:0000259" key="3">
    <source>
        <dbReference type="Pfam" id="PF16220"/>
    </source>
</evidence>
<organism evidence="4 5">
    <name type="scientific">Rhodoplanes tepidamans</name>
    <name type="common">Rhodoplanes cryptolactis</name>
    <dbReference type="NCBI Taxonomy" id="200616"/>
    <lineage>
        <taxon>Bacteria</taxon>
        <taxon>Pseudomonadati</taxon>
        <taxon>Pseudomonadota</taxon>
        <taxon>Alphaproteobacteria</taxon>
        <taxon>Hyphomicrobiales</taxon>
        <taxon>Nitrobacteraceae</taxon>
        <taxon>Rhodoplanes</taxon>
    </lineage>
</organism>
<feature type="domain" description="FecR N-terminal" evidence="3">
    <location>
        <begin position="24"/>
        <end position="64"/>
    </location>
</feature>
<dbReference type="Gene3D" id="2.60.120.1440">
    <property type="match status" value="1"/>
</dbReference>
<evidence type="ECO:0000313" key="5">
    <source>
        <dbReference type="Proteomes" id="UP001165652"/>
    </source>
</evidence>
<dbReference type="EMBL" id="JAQQLI010000038">
    <property type="protein sequence ID" value="MDC7788143.1"/>
    <property type="molecule type" value="Genomic_DNA"/>
</dbReference>
<proteinExistence type="predicted"/>
<name>A0ABT5JEN6_RHOTP</name>
<protein>
    <submittedName>
        <fullName evidence="4">FecR domain-containing protein</fullName>
    </submittedName>
</protein>
<comment type="caution">
    <text evidence="4">The sequence shown here is derived from an EMBL/GenBank/DDBJ whole genome shotgun (WGS) entry which is preliminary data.</text>
</comment>
<dbReference type="Gene3D" id="3.55.50.30">
    <property type="match status" value="1"/>
</dbReference>
<sequence>MTSQSDAPNHRSPGGPPRLDPVDDDALAWLLRLDAAKADPRVRAEFEAWRAGDPRHAAAFARVAGLWGSAELASAAGRQGGARGHGPVGLGTVRRGVGPAVRLDGTPVRRAGVWRRRLAAVAAALAIAVAAPELVRVVRDLGADHVTATGRQDRVVLPDGSTLVLNSDTAVGLDFAADRRTVRLIRGEAFLDVVRDPDRPFHVTGHFADVEVVGTAFAVRAGDTADDVVLQRGRLAVRPLAAAPAAAASVTLAPLQAVSVGAAGAGRVAAVDGDTAFAWLDGRLRFRDRPLGRVLDELRRYHRGVIIVADRRLEALRVSGNYRIDDPALVVASLADAVGARLTRLSDHVLILR</sequence>
<keyword evidence="5" id="KW-1185">Reference proteome</keyword>
<dbReference type="PIRSF" id="PIRSF018266">
    <property type="entry name" value="FecR"/>
    <property type="match status" value="1"/>
</dbReference>
<reference evidence="4" key="2">
    <citation type="submission" date="2023-02" db="EMBL/GenBank/DDBJ databases">
        <authorList>
            <person name="Rayyan A."/>
            <person name="Meyer T."/>
            <person name="Kyndt J.A."/>
        </authorList>
    </citation>
    <scope>NUCLEOTIDE SEQUENCE</scope>
    <source>
        <strain evidence="4">DSM 9987</strain>
    </source>
</reference>
<dbReference type="Pfam" id="PF16220">
    <property type="entry name" value="DUF4880"/>
    <property type="match status" value="1"/>
</dbReference>
<gene>
    <name evidence="4" type="ORF">PQJ73_20840</name>
</gene>
<evidence type="ECO:0000256" key="1">
    <source>
        <dbReference type="SAM" id="MobiDB-lite"/>
    </source>
</evidence>
<dbReference type="Proteomes" id="UP001165652">
    <property type="component" value="Unassembled WGS sequence"/>
</dbReference>
<evidence type="ECO:0000313" key="4">
    <source>
        <dbReference type="EMBL" id="MDC7788143.1"/>
    </source>
</evidence>
<feature type="region of interest" description="Disordered" evidence="1">
    <location>
        <begin position="1"/>
        <end position="21"/>
    </location>
</feature>
<dbReference type="PANTHER" id="PTHR30273:SF2">
    <property type="entry name" value="PROTEIN FECR"/>
    <property type="match status" value="1"/>
</dbReference>